<accession>A0A7X9LBS5</accession>
<organism evidence="4 5">
    <name type="scientific">Streptococcus ratti</name>
    <dbReference type="NCBI Taxonomy" id="1341"/>
    <lineage>
        <taxon>Bacteria</taxon>
        <taxon>Bacillati</taxon>
        <taxon>Bacillota</taxon>
        <taxon>Bacilli</taxon>
        <taxon>Lactobacillales</taxon>
        <taxon>Streptococcaceae</taxon>
        <taxon>Streptococcus</taxon>
    </lineage>
</organism>
<dbReference type="RefSeq" id="WP_193522802.1">
    <property type="nucleotide sequence ID" value="NZ_JABASA010000001.1"/>
</dbReference>
<dbReference type="GO" id="GO:0015936">
    <property type="term" value="P:coenzyme A metabolic process"/>
    <property type="evidence" value="ECO:0007669"/>
    <property type="project" value="InterPro"/>
</dbReference>
<dbReference type="GO" id="GO:0004420">
    <property type="term" value="F:hydroxymethylglutaryl-CoA reductase (NADPH) activity"/>
    <property type="evidence" value="ECO:0007669"/>
    <property type="project" value="InterPro"/>
</dbReference>
<dbReference type="EMBL" id="JABASA010000001">
    <property type="protein sequence ID" value="NMD48216.1"/>
    <property type="molecule type" value="Genomic_DNA"/>
</dbReference>
<proteinExistence type="inferred from homology"/>
<dbReference type="GO" id="GO:0140643">
    <property type="term" value="F:hydroxymethylglutaryl-CoA reductase (NADH) activity"/>
    <property type="evidence" value="ECO:0007669"/>
    <property type="project" value="UniProtKB-EC"/>
</dbReference>
<dbReference type="UniPathway" id="UPA00257">
    <property type="reaction ID" value="UER00367"/>
</dbReference>
<sequence>MTKKAMNWTGFSKKSLQERINLLAEKQLLSSENVDNLKHDRQLPLETANQMAENVVGTHSLPFALAPDFLIDGKDYQVPFVTEEPSVVAAASFAAKIIKRSGGFTTVIHDRLMIGQAVLYQVPNLKKAQKDIMTQKAQLLMLADKAYPSIVKRGGGARDLTAEIKEDFLIVYLTVDTQEAMGANMVNTMMEALMPLLEELSGGQQLMAILSNYATESLVTASCQVDLRFLSRDKAKAQTFAHKIELASKLAKTDSYRASTHNKGIFNGIDAVVMATGNDWRAIEAGGHAYAAKDGQYRGLSAWAFDQKQQILKGSLTLPMPVATKGGSIGLNPSVRTAHDLLGNPNARELAAVIASVGLAQNFAALKALTSTGIQAGHMKLQAKSLALLAGAKEKEVPTLVSQLLKAKHLNLETAQTILQNLRDQESGTKIGKS</sequence>
<name>A0A7X9LBS5_STRRT</name>
<dbReference type="PRINTS" id="PR00071">
    <property type="entry name" value="HMGCOARDTASE"/>
</dbReference>
<dbReference type="Pfam" id="PF00368">
    <property type="entry name" value="HMG-CoA_red"/>
    <property type="match status" value="1"/>
</dbReference>
<comment type="pathway">
    <text evidence="3">Metabolic intermediate metabolism; (R)-mevalonate degradation; (S)-3-hydroxy-3-methylglutaryl-CoA from (R)-mevalonate: step 1/1.</text>
</comment>
<comment type="similarity">
    <text evidence="1 3">Belongs to the HMG-CoA reductase family.</text>
</comment>
<evidence type="ECO:0000256" key="1">
    <source>
        <dbReference type="ARBA" id="ARBA00007661"/>
    </source>
</evidence>
<dbReference type="InterPro" id="IPR023074">
    <property type="entry name" value="HMG_CoA_Rdtase_cat_sf"/>
</dbReference>
<dbReference type="SUPFAM" id="SSF55035">
    <property type="entry name" value="NAD-binding domain of HMG-CoA reductase"/>
    <property type="match status" value="1"/>
</dbReference>
<dbReference type="PANTHER" id="PTHR10572:SF24">
    <property type="entry name" value="3-HYDROXY-3-METHYLGLUTARYL-COENZYME A REDUCTASE"/>
    <property type="match status" value="1"/>
</dbReference>
<comment type="catalytic activity">
    <reaction evidence="3">
        <text>(R)-mevalonate + 2 NAD(+) + CoA = (3S)-3-hydroxy-3-methylglutaryl-CoA + 2 NADH + 2 H(+)</text>
        <dbReference type="Rhea" id="RHEA:14833"/>
        <dbReference type="ChEBI" id="CHEBI:15378"/>
        <dbReference type="ChEBI" id="CHEBI:36464"/>
        <dbReference type="ChEBI" id="CHEBI:43074"/>
        <dbReference type="ChEBI" id="CHEBI:57287"/>
        <dbReference type="ChEBI" id="CHEBI:57540"/>
        <dbReference type="ChEBI" id="CHEBI:57945"/>
        <dbReference type="EC" id="1.1.1.88"/>
    </reaction>
</comment>
<dbReference type="PANTHER" id="PTHR10572">
    <property type="entry name" value="3-HYDROXY-3-METHYLGLUTARYL-COENZYME A REDUCTASE"/>
    <property type="match status" value="1"/>
</dbReference>
<dbReference type="InterPro" id="IPR009023">
    <property type="entry name" value="HMG_CoA_Rdtase_NAD(P)-bd_sf"/>
</dbReference>
<dbReference type="Proteomes" id="UP000532121">
    <property type="component" value="Unassembled WGS sequence"/>
</dbReference>
<dbReference type="InterPro" id="IPR004553">
    <property type="entry name" value="HMG_CoA_Rdtase_bac-typ"/>
</dbReference>
<dbReference type="EC" id="1.1.1.88" evidence="3"/>
<dbReference type="CDD" id="cd00644">
    <property type="entry name" value="HMG-CoA_reductase_classII"/>
    <property type="match status" value="1"/>
</dbReference>
<dbReference type="InterPro" id="IPR002202">
    <property type="entry name" value="HMG_CoA_Rdtase"/>
</dbReference>
<dbReference type="InterPro" id="IPR009029">
    <property type="entry name" value="HMG_CoA_Rdtase_sub-bd_dom_sf"/>
</dbReference>
<evidence type="ECO:0000313" key="5">
    <source>
        <dbReference type="Proteomes" id="UP000532121"/>
    </source>
</evidence>
<evidence type="ECO:0000256" key="3">
    <source>
        <dbReference type="RuleBase" id="RU361219"/>
    </source>
</evidence>
<keyword evidence="2 3" id="KW-0560">Oxidoreductase</keyword>
<protein>
    <recommendedName>
        <fullName evidence="3">3-hydroxy-3-methylglutaryl coenzyme A reductase</fullName>
        <shortName evidence="3">HMG-CoA reductase</shortName>
        <ecNumber evidence="3">1.1.1.88</ecNumber>
    </recommendedName>
</protein>
<reference evidence="4 5" key="1">
    <citation type="submission" date="2020-04" db="EMBL/GenBank/DDBJ databases">
        <title>MicrobeNet Type strains.</title>
        <authorList>
            <person name="Nicholson A.C."/>
        </authorList>
    </citation>
    <scope>NUCLEOTIDE SEQUENCE [LARGE SCALE GENOMIC DNA]</scope>
    <source>
        <strain evidence="4 5">DSM 22768</strain>
    </source>
</reference>
<dbReference type="SUPFAM" id="SSF56542">
    <property type="entry name" value="Substrate-binding domain of HMG-CoA reductase"/>
    <property type="match status" value="1"/>
</dbReference>
<dbReference type="AlphaFoldDB" id="A0A7X9LBS5"/>
<evidence type="ECO:0000313" key="4">
    <source>
        <dbReference type="EMBL" id="NMD48216.1"/>
    </source>
</evidence>
<dbReference type="PROSITE" id="PS50065">
    <property type="entry name" value="HMG_COA_REDUCTASE_4"/>
    <property type="match status" value="1"/>
</dbReference>
<comment type="caution">
    <text evidence="4">The sequence shown here is derived from an EMBL/GenBank/DDBJ whole genome shotgun (WGS) entry which is preliminary data.</text>
</comment>
<gene>
    <name evidence="4" type="ORF">HHO37_00680</name>
</gene>
<keyword evidence="3" id="KW-0520">NAD</keyword>
<dbReference type="NCBIfam" id="TIGR00532">
    <property type="entry name" value="HMG_CoA_R_NAD"/>
    <property type="match status" value="1"/>
</dbReference>
<evidence type="ECO:0000256" key="2">
    <source>
        <dbReference type="ARBA" id="ARBA00023002"/>
    </source>
</evidence>
<dbReference type="Gene3D" id="3.90.770.10">
    <property type="entry name" value="3-hydroxy-3-methylglutaryl-coenzyme A Reductase, Chain A, domain 2"/>
    <property type="match status" value="2"/>
</dbReference>
<dbReference type="Gene3D" id="1.10.8.660">
    <property type="match status" value="1"/>
</dbReference>